<reference evidence="1 2" key="1">
    <citation type="submission" date="2024-01" db="EMBL/GenBank/DDBJ databases">
        <title>The complete chloroplast genome sequence of Lithospermum erythrorhizon: insights into the phylogenetic relationship among Boraginaceae species and the maternal lineages of purple gromwells.</title>
        <authorList>
            <person name="Okada T."/>
            <person name="Watanabe K."/>
        </authorList>
    </citation>
    <scope>NUCLEOTIDE SEQUENCE [LARGE SCALE GENOMIC DNA]</scope>
</reference>
<dbReference type="EMBL" id="BAABME010009773">
    <property type="protein sequence ID" value="GAA0175772.1"/>
    <property type="molecule type" value="Genomic_DNA"/>
</dbReference>
<evidence type="ECO:0000313" key="2">
    <source>
        <dbReference type="Proteomes" id="UP001454036"/>
    </source>
</evidence>
<evidence type="ECO:0008006" key="3">
    <source>
        <dbReference type="Google" id="ProtNLM"/>
    </source>
</evidence>
<accession>A0AAV3RLX2</accession>
<comment type="caution">
    <text evidence="1">The sequence shown here is derived from an EMBL/GenBank/DDBJ whole genome shotgun (WGS) entry which is preliminary data.</text>
</comment>
<evidence type="ECO:0000313" key="1">
    <source>
        <dbReference type="EMBL" id="GAA0175772.1"/>
    </source>
</evidence>
<protein>
    <recommendedName>
        <fullName evidence="3">Copia protein</fullName>
    </recommendedName>
</protein>
<proteinExistence type="predicted"/>
<organism evidence="1 2">
    <name type="scientific">Lithospermum erythrorhizon</name>
    <name type="common">Purple gromwell</name>
    <name type="synonym">Lithospermum officinale var. erythrorhizon</name>
    <dbReference type="NCBI Taxonomy" id="34254"/>
    <lineage>
        <taxon>Eukaryota</taxon>
        <taxon>Viridiplantae</taxon>
        <taxon>Streptophyta</taxon>
        <taxon>Embryophyta</taxon>
        <taxon>Tracheophyta</taxon>
        <taxon>Spermatophyta</taxon>
        <taxon>Magnoliopsida</taxon>
        <taxon>eudicotyledons</taxon>
        <taxon>Gunneridae</taxon>
        <taxon>Pentapetalae</taxon>
        <taxon>asterids</taxon>
        <taxon>lamiids</taxon>
        <taxon>Boraginales</taxon>
        <taxon>Boraginaceae</taxon>
        <taxon>Boraginoideae</taxon>
        <taxon>Lithospermeae</taxon>
        <taxon>Lithospermum</taxon>
    </lineage>
</organism>
<gene>
    <name evidence="1" type="ORF">LIER_28885</name>
</gene>
<name>A0AAV3RLX2_LITER</name>
<dbReference type="CDD" id="cd09272">
    <property type="entry name" value="RNase_HI_RT_Ty1"/>
    <property type="match status" value="1"/>
</dbReference>
<sequence>MSALHIAQNPFFHERTKHIDIDCHFTRAKVLEGLLELVHLPTTEQVADILTTVLPPPQHSYLLSKLGLHRPSSDPACGGVDYY</sequence>
<keyword evidence="2" id="KW-1185">Reference proteome</keyword>
<dbReference type="Proteomes" id="UP001454036">
    <property type="component" value="Unassembled WGS sequence"/>
</dbReference>
<dbReference type="AlphaFoldDB" id="A0AAV3RLX2"/>